<evidence type="ECO:0000313" key="2">
    <source>
        <dbReference type="Proteomes" id="UP001195483"/>
    </source>
</evidence>
<reference evidence="1" key="2">
    <citation type="journal article" date="2021" name="Genome Biol. Evol.">
        <title>Developing a high-quality reference genome for a parasitic bivalve with doubly uniparental inheritance (Bivalvia: Unionida).</title>
        <authorList>
            <person name="Smith C.H."/>
        </authorList>
    </citation>
    <scope>NUCLEOTIDE SEQUENCE</scope>
    <source>
        <strain evidence="1">CHS0354</strain>
        <tissue evidence="1">Mantle</tissue>
    </source>
</reference>
<accession>A0AAE0SAR2</accession>
<name>A0AAE0SAR2_9BIVA</name>
<reference evidence="1" key="3">
    <citation type="submission" date="2023-05" db="EMBL/GenBank/DDBJ databases">
        <authorList>
            <person name="Smith C.H."/>
        </authorList>
    </citation>
    <scope>NUCLEOTIDE SEQUENCE</scope>
    <source>
        <strain evidence="1">CHS0354</strain>
        <tissue evidence="1">Mantle</tissue>
    </source>
</reference>
<protein>
    <submittedName>
        <fullName evidence="1">Uncharacterized protein</fullName>
    </submittedName>
</protein>
<feature type="non-terminal residue" evidence="1">
    <location>
        <position position="122"/>
    </location>
</feature>
<sequence>MTSKDYTVAVTLTPGQLKSIAIAGNNSTSLRLLIKRANMSGNHKLFMSDHQSAKSIGKGVIFMLSSAHVKKSIKHAGVLPLLGMLTPVLGPILGTLGSAVIDKIAENGLKKGSGLRLAPYPR</sequence>
<organism evidence="1 2">
    <name type="scientific">Potamilus streckersoni</name>
    <dbReference type="NCBI Taxonomy" id="2493646"/>
    <lineage>
        <taxon>Eukaryota</taxon>
        <taxon>Metazoa</taxon>
        <taxon>Spiralia</taxon>
        <taxon>Lophotrochozoa</taxon>
        <taxon>Mollusca</taxon>
        <taxon>Bivalvia</taxon>
        <taxon>Autobranchia</taxon>
        <taxon>Heteroconchia</taxon>
        <taxon>Palaeoheterodonta</taxon>
        <taxon>Unionida</taxon>
        <taxon>Unionoidea</taxon>
        <taxon>Unionidae</taxon>
        <taxon>Ambleminae</taxon>
        <taxon>Lampsilini</taxon>
        <taxon>Potamilus</taxon>
    </lineage>
</organism>
<comment type="caution">
    <text evidence="1">The sequence shown here is derived from an EMBL/GenBank/DDBJ whole genome shotgun (WGS) entry which is preliminary data.</text>
</comment>
<keyword evidence="2" id="KW-1185">Reference proteome</keyword>
<evidence type="ECO:0000313" key="1">
    <source>
        <dbReference type="EMBL" id="KAK3588399.1"/>
    </source>
</evidence>
<dbReference type="EMBL" id="JAEAOA010000843">
    <property type="protein sequence ID" value="KAK3588399.1"/>
    <property type="molecule type" value="Genomic_DNA"/>
</dbReference>
<gene>
    <name evidence="1" type="ORF">CHS0354_013725</name>
</gene>
<dbReference type="AlphaFoldDB" id="A0AAE0SAR2"/>
<reference evidence="1" key="1">
    <citation type="journal article" date="2021" name="Genome Biol. Evol.">
        <title>A High-Quality Reference Genome for a Parasitic Bivalve with Doubly Uniparental Inheritance (Bivalvia: Unionida).</title>
        <authorList>
            <person name="Smith C.H."/>
        </authorList>
    </citation>
    <scope>NUCLEOTIDE SEQUENCE</scope>
    <source>
        <strain evidence="1">CHS0354</strain>
    </source>
</reference>
<proteinExistence type="predicted"/>
<dbReference type="Proteomes" id="UP001195483">
    <property type="component" value="Unassembled WGS sequence"/>
</dbReference>